<dbReference type="PROSITE" id="PS51397">
    <property type="entry name" value="WLM"/>
    <property type="match status" value="1"/>
</dbReference>
<gene>
    <name evidence="4" type="ORF">PISMIDRAFT_679037</name>
</gene>
<sequence length="320" mass="35415">MSNISFEVTFRGDTHRISLPSDETVSSLCTILEELTQVPSSAQKLLFRGKKIGASQEGVTLAHAGLRDGIRVQMLGSTTQEIDALHSTESGYHKKERILRERALKPQIKLRSTGSSSVSATQYRFHQLESLGHLPDPSTALARLSKLANDPAIQHIMQQHKFSVGLLTELAPHESPGLLGLNVGAGQAIKLRIRTDAYDGFRPYLEVRRVLCHELAHNVWGEHDNNFKELNSRLNKEVAEFEVAQAHGTHYLADVRGTYQPSSNEEDEALVHVLGGNSTLLSDSVEDRRRRALEAATSRLKKQEEELEQSCGTTKPPSAT</sequence>
<evidence type="ECO:0008006" key="6">
    <source>
        <dbReference type="Google" id="ProtNLM"/>
    </source>
</evidence>
<feature type="domain" description="WLM" evidence="3">
    <location>
        <begin position="116"/>
        <end position="301"/>
    </location>
</feature>
<dbReference type="PANTHER" id="PTHR47795">
    <property type="entry name" value="UBIQUITIN AND WLM DOMAIN-CONTAINING METALLOPROTEASE SPCC1442.07C"/>
    <property type="match status" value="1"/>
</dbReference>
<protein>
    <recommendedName>
        <fullName evidence="6">WLM domain-containing protein</fullName>
    </recommendedName>
</protein>
<evidence type="ECO:0000259" key="2">
    <source>
        <dbReference type="PROSITE" id="PS50053"/>
    </source>
</evidence>
<dbReference type="Proteomes" id="UP000054018">
    <property type="component" value="Unassembled WGS sequence"/>
</dbReference>
<dbReference type="Gene3D" id="3.10.20.90">
    <property type="entry name" value="Phosphatidylinositol 3-kinase Catalytic Subunit, Chain A, domain 1"/>
    <property type="match status" value="1"/>
</dbReference>
<dbReference type="InterPro" id="IPR000626">
    <property type="entry name" value="Ubiquitin-like_dom"/>
</dbReference>
<reference evidence="5" key="2">
    <citation type="submission" date="2015-01" db="EMBL/GenBank/DDBJ databases">
        <title>Evolutionary Origins and Diversification of the Mycorrhizal Mutualists.</title>
        <authorList>
            <consortium name="DOE Joint Genome Institute"/>
            <consortium name="Mycorrhizal Genomics Consortium"/>
            <person name="Kohler A."/>
            <person name="Kuo A."/>
            <person name="Nagy L.G."/>
            <person name="Floudas D."/>
            <person name="Copeland A."/>
            <person name="Barry K.W."/>
            <person name="Cichocki N."/>
            <person name="Veneault-Fourrey C."/>
            <person name="LaButti K."/>
            <person name="Lindquist E.A."/>
            <person name="Lipzen A."/>
            <person name="Lundell T."/>
            <person name="Morin E."/>
            <person name="Murat C."/>
            <person name="Riley R."/>
            <person name="Ohm R."/>
            <person name="Sun H."/>
            <person name="Tunlid A."/>
            <person name="Henrissat B."/>
            <person name="Grigoriev I.V."/>
            <person name="Hibbett D.S."/>
            <person name="Martin F."/>
        </authorList>
    </citation>
    <scope>NUCLEOTIDE SEQUENCE [LARGE SCALE GENOMIC DNA]</scope>
    <source>
        <strain evidence="5">441</strain>
    </source>
</reference>
<reference evidence="4 5" key="1">
    <citation type="submission" date="2014-04" db="EMBL/GenBank/DDBJ databases">
        <authorList>
            <consortium name="DOE Joint Genome Institute"/>
            <person name="Kuo A."/>
            <person name="Kohler A."/>
            <person name="Costa M.D."/>
            <person name="Nagy L.G."/>
            <person name="Floudas D."/>
            <person name="Copeland A."/>
            <person name="Barry K.W."/>
            <person name="Cichocki N."/>
            <person name="Veneault-Fourrey C."/>
            <person name="LaButti K."/>
            <person name="Lindquist E.A."/>
            <person name="Lipzen A."/>
            <person name="Lundell T."/>
            <person name="Morin E."/>
            <person name="Murat C."/>
            <person name="Sun H."/>
            <person name="Tunlid A."/>
            <person name="Henrissat B."/>
            <person name="Grigoriev I.V."/>
            <person name="Hibbett D.S."/>
            <person name="Martin F."/>
            <person name="Nordberg H.P."/>
            <person name="Cantor M.N."/>
            <person name="Hua S.X."/>
        </authorList>
    </citation>
    <scope>NUCLEOTIDE SEQUENCE [LARGE SCALE GENOMIC DNA]</scope>
    <source>
        <strain evidence="4 5">441</strain>
    </source>
</reference>
<organism evidence="4 5">
    <name type="scientific">Pisolithus microcarpus 441</name>
    <dbReference type="NCBI Taxonomy" id="765257"/>
    <lineage>
        <taxon>Eukaryota</taxon>
        <taxon>Fungi</taxon>
        <taxon>Dikarya</taxon>
        <taxon>Basidiomycota</taxon>
        <taxon>Agaricomycotina</taxon>
        <taxon>Agaricomycetes</taxon>
        <taxon>Agaricomycetidae</taxon>
        <taxon>Boletales</taxon>
        <taxon>Sclerodermatineae</taxon>
        <taxon>Pisolithaceae</taxon>
        <taxon>Pisolithus</taxon>
    </lineage>
</organism>
<dbReference type="PROSITE" id="PS50053">
    <property type="entry name" value="UBIQUITIN_2"/>
    <property type="match status" value="1"/>
</dbReference>
<accession>A0A0C9ZMK8</accession>
<evidence type="ECO:0000256" key="1">
    <source>
        <dbReference type="SAM" id="MobiDB-lite"/>
    </source>
</evidence>
<feature type="non-terminal residue" evidence="4">
    <location>
        <position position="320"/>
    </location>
</feature>
<dbReference type="SUPFAM" id="SSF54236">
    <property type="entry name" value="Ubiquitin-like"/>
    <property type="match status" value="1"/>
</dbReference>
<evidence type="ECO:0000259" key="3">
    <source>
        <dbReference type="PROSITE" id="PS51397"/>
    </source>
</evidence>
<proteinExistence type="predicted"/>
<feature type="region of interest" description="Disordered" evidence="1">
    <location>
        <begin position="298"/>
        <end position="320"/>
    </location>
</feature>
<dbReference type="InterPro" id="IPR029071">
    <property type="entry name" value="Ubiquitin-like_domsf"/>
</dbReference>
<dbReference type="SMART" id="SM00213">
    <property type="entry name" value="UBQ"/>
    <property type="match status" value="1"/>
</dbReference>
<evidence type="ECO:0000313" key="5">
    <source>
        <dbReference type="Proteomes" id="UP000054018"/>
    </source>
</evidence>
<feature type="compositionally biased region" description="Polar residues" evidence="1">
    <location>
        <begin position="310"/>
        <end position="320"/>
    </location>
</feature>
<dbReference type="Pfam" id="PF08325">
    <property type="entry name" value="WLM"/>
    <property type="match status" value="1"/>
</dbReference>
<keyword evidence="5" id="KW-1185">Reference proteome</keyword>
<dbReference type="AlphaFoldDB" id="A0A0C9ZMK8"/>
<dbReference type="STRING" id="765257.A0A0C9ZMK8"/>
<dbReference type="EMBL" id="KN833724">
    <property type="protein sequence ID" value="KIK23607.1"/>
    <property type="molecule type" value="Genomic_DNA"/>
</dbReference>
<name>A0A0C9ZMK8_9AGAM</name>
<dbReference type="OrthoDB" id="49605at2759"/>
<dbReference type="PANTHER" id="PTHR47795:SF1">
    <property type="entry name" value="DNA-DEPENDENT METALLOPROTEASE WSS1 HOMOLOG 2"/>
    <property type="match status" value="1"/>
</dbReference>
<feature type="domain" description="Ubiquitin-like" evidence="2">
    <location>
        <begin position="6"/>
        <end position="75"/>
    </location>
</feature>
<dbReference type="Pfam" id="PF00240">
    <property type="entry name" value="ubiquitin"/>
    <property type="match status" value="1"/>
</dbReference>
<evidence type="ECO:0000313" key="4">
    <source>
        <dbReference type="EMBL" id="KIK23607.1"/>
    </source>
</evidence>
<dbReference type="GO" id="GO:0070628">
    <property type="term" value="F:proteasome binding"/>
    <property type="evidence" value="ECO:0007669"/>
    <property type="project" value="TreeGrafter"/>
</dbReference>
<dbReference type="HOGENOM" id="CLU_056790_1_0_1"/>
<dbReference type="InterPro" id="IPR013536">
    <property type="entry name" value="WLM_dom"/>
</dbReference>